<accession>A0A392S9W0</accession>
<dbReference type="Proteomes" id="UP000265520">
    <property type="component" value="Unassembled WGS sequence"/>
</dbReference>
<proteinExistence type="predicted"/>
<organism evidence="1 2">
    <name type="scientific">Trifolium medium</name>
    <dbReference type="NCBI Taxonomy" id="97028"/>
    <lineage>
        <taxon>Eukaryota</taxon>
        <taxon>Viridiplantae</taxon>
        <taxon>Streptophyta</taxon>
        <taxon>Embryophyta</taxon>
        <taxon>Tracheophyta</taxon>
        <taxon>Spermatophyta</taxon>
        <taxon>Magnoliopsida</taxon>
        <taxon>eudicotyledons</taxon>
        <taxon>Gunneridae</taxon>
        <taxon>Pentapetalae</taxon>
        <taxon>rosids</taxon>
        <taxon>fabids</taxon>
        <taxon>Fabales</taxon>
        <taxon>Fabaceae</taxon>
        <taxon>Papilionoideae</taxon>
        <taxon>50 kb inversion clade</taxon>
        <taxon>NPAAA clade</taxon>
        <taxon>Hologalegina</taxon>
        <taxon>IRL clade</taxon>
        <taxon>Trifolieae</taxon>
        <taxon>Trifolium</taxon>
    </lineage>
</organism>
<comment type="caution">
    <text evidence="1">The sequence shown here is derived from an EMBL/GenBank/DDBJ whole genome shotgun (WGS) entry which is preliminary data.</text>
</comment>
<dbReference type="EMBL" id="LXQA010344678">
    <property type="protein sequence ID" value="MCI45469.1"/>
    <property type="molecule type" value="Genomic_DNA"/>
</dbReference>
<dbReference type="AlphaFoldDB" id="A0A392S9W0"/>
<feature type="non-terminal residue" evidence="1">
    <location>
        <position position="1"/>
    </location>
</feature>
<evidence type="ECO:0000313" key="2">
    <source>
        <dbReference type="Proteomes" id="UP000265520"/>
    </source>
</evidence>
<reference evidence="1 2" key="1">
    <citation type="journal article" date="2018" name="Front. Plant Sci.">
        <title>Red Clover (Trifolium pratense) and Zigzag Clover (T. medium) - A Picture of Genomic Similarities and Differences.</title>
        <authorList>
            <person name="Dluhosova J."/>
            <person name="Istvanek J."/>
            <person name="Nedelnik J."/>
            <person name="Repkova J."/>
        </authorList>
    </citation>
    <scope>NUCLEOTIDE SEQUENCE [LARGE SCALE GENOMIC DNA]</scope>
    <source>
        <strain evidence="2">cv. 10/8</strain>
        <tissue evidence="1">Leaf</tissue>
    </source>
</reference>
<name>A0A392S9W0_9FABA</name>
<evidence type="ECO:0000313" key="1">
    <source>
        <dbReference type="EMBL" id="MCI45469.1"/>
    </source>
</evidence>
<keyword evidence="2" id="KW-1185">Reference proteome</keyword>
<protein>
    <submittedName>
        <fullName evidence="1">Alkylated DNA repair protein alkB-like protein</fullName>
    </submittedName>
</protein>
<sequence length="69" mass="7971">PCIMEFRRYEDGDWRPKVASSTVTKGENPEDGSNCIKKAIYLPLDLCYSYPVKDDMHGIITFHTTRFNV</sequence>